<dbReference type="NCBIfam" id="TIGR01356">
    <property type="entry name" value="aroA"/>
    <property type="match status" value="1"/>
</dbReference>
<proteinExistence type="inferred from homology"/>
<dbReference type="GO" id="GO:0009423">
    <property type="term" value="P:chorismate biosynthetic process"/>
    <property type="evidence" value="ECO:0007669"/>
    <property type="project" value="UniProtKB-UniRule"/>
</dbReference>
<dbReference type="PROSITE" id="PS00885">
    <property type="entry name" value="EPSP_SYNTHASE_2"/>
    <property type="match status" value="1"/>
</dbReference>
<evidence type="ECO:0000259" key="9">
    <source>
        <dbReference type="Pfam" id="PF00275"/>
    </source>
</evidence>
<comment type="pathway">
    <text evidence="1 8">Metabolic intermediate biosynthesis; chorismate biosynthesis; chorismate from D-erythrose 4-phosphate and phosphoenolpyruvate: step 6/7.</text>
</comment>
<dbReference type="CDD" id="cd01556">
    <property type="entry name" value="EPSP_synthase"/>
    <property type="match status" value="1"/>
</dbReference>
<dbReference type="InterPro" id="IPR001986">
    <property type="entry name" value="Enolpyruvate_Tfrase_dom"/>
</dbReference>
<feature type="binding site" evidence="8">
    <location>
        <position position="121"/>
    </location>
    <ligand>
        <name>phosphoenolpyruvate</name>
        <dbReference type="ChEBI" id="CHEBI:58702"/>
    </ligand>
</feature>
<feature type="binding site" evidence="8">
    <location>
        <position position="166"/>
    </location>
    <ligand>
        <name>3-phosphoshikimate</name>
        <dbReference type="ChEBI" id="CHEBI:145989"/>
    </ligand>
</feature>
<reference evidence="10 11" key="1">
    <citation type="submission" date="2017-06" db="EMBL/GenBank/DDBJ databases">
        <title>the draft geome sequence of Illustriluteabacillus marina B3227.</title>
        <authorList>
            <person name="He R.-H."/>
            <person name="Du Z.-J."/>
        </authorList>
    </citation>
    <scope>NUCLEOTIDE SEQUENCE [LARGE SCALE GENOMIC DNA]</scope>
    <source>
        <strain evidence="10 11">B3227</strain>
    </source>
</reference>
<feature type="binding site" evidence="8">
    <location>
        <position position="22"/>
    </location>
    <ligand>
        <name>3-phosphoshikimate</name>
        <dbReference type="ChEBI" id="CHEBI:145989"/>
    </ligand>
</feature>
<dbReference type="PANTHER" id="PTHR21090:SF5">
    <property type="entry name" value="PENTAFUNCTIONAL AROM POLYPEPTIDE"/>
    <property type="match status" value="1"/>
</dbReference>
<dbReference type="Gene3D" id="3.65.10.10">
    <property type="entry name" value="Enolpyruvate transferase domain"/>
    <property type="match status" value="2"/>
</dbReference>
<evidence type="ECO:0000256" key="7">
    <source>
        <dbReference type="ARBA" id="ARBA00044633"/>
    </source>
</evidence>
<feature type="binding site" evidence="8">
    <location>
        <position position="93"/>
    </location>
    <ligand>
        <name>phosphoenolpyruvate</name>
        <dbReference type="ChEBI" id="CHEBI:58702"/>
    </ligand>
</feature>
<dbReference type="PIRSF" id="PIRSF000505">
    <property type="entry name" value="EPSPS"/>
    <property type="match status" value="1"/>
</dbReference>
<dbReference type="UniPathway" id="UPA00053">
    <property type="reaction ID" value="UER00089"/>
</dbReference>
<dbReference type="GO" id="GO:0003866">
    <property type="term" value="F:3-phosphoshikimate 1-carboxyvinyltransferase activity"/>
    <property type="evidence" value="ECO:0007669"/>
    <property type="project" value="UniProtKB-UniRule"/>
</dbReference>
<dbReference type="OrthoDB" id="9809920at2"/>
<name>A0A2I0QWX0_9BACI</name>
<dbReference type="Proteomes" id="UP000243524">
    <property type="component" value="Unassembled WGS sequence"/>
</dbReference>
<evidence type="ECO:0000256" key="8">
    <source>
        <dbReference type="HAMAP-Rule" id="MF_00210"/>
    </source>
</evidence>
<keyword evidence="3 8" id="KW-0963">Cytoplasm</keyword>
<dbReference type="GO" id="GO:0005737">
    <property type="term" value="C:cytoplasm"/>
    <property type="evidence" value="ECO:0007669"/>
    <property type="project" value="UniProtKB-SubCell"/>
</dbReference>
<dbReference type="InterPro" id="IPR023193">
    <property type="entry name" value="EPSP_synthase_CS"/>
</dbReference>
<feature type="active site" description="Proton acceptor" evidence="8">
    <location>
        <position position="314"/>
    </location>
</feature>
<dbReference type="FunFam" id="3.65.10.10:FF:000005">
    <property type="entry name" value="3-phosphoshikimate 1-carboxyvinyltransferase"/>
    <property type="match status" value="1"/>
</dbReference>
<evidence type="ECO:0000256" key="4">
    <source>
        <dbReference type="ARBA" id="ARBA00022605"/>
    </source>
</evidence>
<evidence type="ECO:0000256" key="3">
    <source>
        <dbReference type="ARBA" id="ARBA00022490"/>
    </source>
</evidence>
<feature type="binding site" evidence="8">
    <location>
        <position position="21"/>
    </location>
    <ligand>
        <name>phosphoenolpyruvate</name>
        <dbReference type="ChEBI" id="CHEBI:58702"/>
    </ligand>
</feature>
<dbReference type="GO" id="GO:0009073">
    <property type="term" value="P:aromatic amino acid family biosynthetic process"/>
    <property type="evidence" value="ECO:0007669"/>
    <property type="project" value="UniProtKB-KW"/>
</dbReference>
<dbReference type="AlphaFoldDB" id="A0A2I0QWX0"/>
<evidence type="ECO:0000256" key="1">
    <source>
        <dbReference type="ARBA" id="ARBA00004811"/>
    </source>
</evidence>
<feature type="binding site" evidence="8">
    <location>
        <position position="166"/>
    </location>
    <ligand>
        <name>phosphoenolpyruvate</name>
        <dbReference type="ChEBI" id="CHEBI:58702"/>
    </ligand>
</feature>
<dbReference type="EC" id="2.5.1.19" evidence="8"/>
<feature type="binding site" evidence="8">
    <location>
        <position position="314"/>
    </location>
    <ligand>
        <name>3-phosphoshikimate</name>
        <dbReference type="ChEBI" id="CHEBI:145989"/>
    </ligand>
</feature>
<dbReference type="InterPro" id="IPR006264">
    <property type="entry name" value="EPSP_synthase"/>
</dbReference>
<feature type="binding site" evidence="8">
    <location>
        <position position="345"/>
    </location>
    <ligand>
        <name>phosphoenolpyruvate</name>
        <dbReference type="ChEBI" id="CHEBI:58702"/>
    </ligand>
</feature>
<organism evidence="10 11">
    <name type="scientific">Halalkalibacillus sediminis</name>
    <dbReference type="NCBI Taxonomy" id="2018042"/>
    <lineage>
        <taxon>Bacteria</taxon>
        <taxon>Bacillati</taxon>
        <taxon>Bacillota</taxon>
        <taxon>Bacilli</taxon>
        <taxon>Bacillales</taxon>
        <taxon>Bacillaceae</taxon>
        <taxon>Halalkalibacillus</taxon>
    </lineage>
</organism>
<feature type="binding site" evidence="8">
    <location>
        <position position="164"/>
    </location>
    <ligand>
        <name>3-phosphoshikimate</name>
        <dbReference type="ChEBI" id="CHEBI:145989"/>
    </ligand>
</feature>
<sequence length="427" mass="46875">MKILNQRQQPLTGTLQVPGDKSISHRAIMFASIAQGETTIENMLLSEDCYRTMDAFRTLGTEITINDHNVKVTSDGWKSFKRPDHPLYMGNSGTTARLITGILAALPFQTVLTGDESLTKRPMNRVIDPLSQMGAMIESANHKLPITIKGSHLSGITYRLPVDSAQVKSAIILAGLLSDGETVVHQDNITRDHTERMLPAFETDIFTDGSMIKVKGPQSLYAANNLKVPGDISSAAFWIAGAVITPGSKITLNDVGLNPTRTGFIEILKRMNARINIETTHHEGSEPIGTIEVEYSPDLTPTTINREEVATFIDEIPLLALVASQVEGEFTIQHIEELRYKETDRVQAIVDTLSSLGVTVSSRENDVTIRGKASLKGGKINSRGDHRIAMMGAIASLICESTLEIDDEECIQISYPGFWEDMDTLRN</sequence>
<dbReference type="Pfam" id="PF00275">
    <property type="entry name" value="EPSP_synthase"/>
    <property type="match status" value="1"/>
</dbReference>
<dbReference type="PANTHER" id="PTHR21090">
    <property type="entry name" value="AROM/DEHYDROQUINATE SYNTHASE"/>
    <property type="match status" value="1"/>
</dbReference>
<dbReference type="EMBL" id="PJNH01000001">
    <property type="protein sequence ID" value="PKR78846.1"/>
    <property type="molecule type" value="Genomic_DNA"/>
</dbReference>
<feature type="binding site" evidence="8">
    <location>
        <position position="387"/>
    </location>
    <ligand>
        <name>phosphoenolpyruvate</name>
        <dbReference type="ChEBI" id="CHEBI:58702"/>
    </ligand>
</feature>
<feature type="domain" description="Enolpyruvate transferase" evidence="9">
    <location>
        <begin position="7"/>
        <end position="422"/>
    </location>
</feature>
<comment type="similarity">
    <text evidence="2 8">Belongs to the EPSP synthase family.</text>
</comment>
<comment type="caution">
    <text evidence="10">The sequence shown here is derived from an EMBL/GenBank/DDBJ whole genome shotgun (WGS) entry which is preliminary data.</text>
</comment>
<dbReference type="InterPro" id="IPR036968">
    <property type="entry name" value="Enolpyruvate_Tfrase_sf"/>
</dbReference>
<comment type="catalytic activity">
    <reaction evidence="7">
        <text>3-phosphoshikimate + phosphoenolpyruvate = 5-O-(1-carboxyvinyl)-3-phosphoshikimate + phosphate</text>
        <dbReference type="Rhea" id="RHEA:21256"/>
        <dbReference type="ChEBI" id="CHEBI:43474"/>
        <dbReference type="ChEBI" id="CHEBI:57701"/>
        <dbReference type="ChEBI" id="CHEBI:58702"/>
        <dbReference type="ChEBI" id="CHEBI:145989"/>
        <dbReference type="EC" id="2.5.1.19"/>
    </reaction>
    <physiologicalReaction direction="left-to-right" evidence="7">
        <dbReference type="Rhea" id="RHEA:21257"/>
    </physiologicalReaction>
</comment>
<dbReference type="GO" id="GO:0008652">
    <property type="term" value="P:amino acid biosynthetic process"/>
    <property type="evidence" value="ECO:0007669"/>
    <property type="project" value="UniProtKB-KW"/>
</dbReference>
<comment type="subunit">
    <text evidence="8">Monomer.</text>
</comment>
<dbReference type="InterPro" id="IPR013792">
    <property type="entry name" value="RNA3'P_cycl/enolpyr_Trfase_a/b"/>
</dbReference>
<dbReference type="SUPFAM" id="SSF55205">
    <property type="entry name" value="EPT/RTPC-like"/>
    <property type="match status" value="1"/>
</dbReference>
<keyword evidence="4 8" id="KW-0028">Amino-acid biosynthesis</keyword>
<accession>A0A2I0QWX0</accession>
<dbReference type="RefSeq" id="WP_101330590.1">
    <property type="nucleotide sequence ID" value="NZ_PJNH01000001.1"/>
</dbReference>
<evidence type="ECO:0000256" key="6">
    <source>
        <dbReference type="ARBA" id="ARBA00023141"/>
    </source>
</evidence>
<evidence type="ECO:0000256" key="2">
    <source>
        <dbReference type="ARBA" id="ARBA00009948"/>
    </source>
</evidence>
<evidence type="ECO:0000313" key="10">
    <source>
        <dbReference type="EMBL" id="PKR78846.1"/>
    </source>
</evidence>
<evidence type="ECO:0000313" key="11">
    <source>
        <dbReference type="Proteomes" id="UP000243524"/>
    </source>
</evidence>
<comment type="function">
    <text evidence="8">Catalyzes the transfer of the enolpyruvyl moiety of phosphoenolpyruvate (PEP) to the 5-hydroxyl of shikimate-3-phosphate (S3P) to produce enolpyruvyl shikimate-3-phosphate and inorganic phosphate.</text>
</comment>
<feature type="binding site" evidence="8">
    <location>
        <position position="21"/>
    </location>
    <ligand>
        <name>3-phosphoshikimate</name>
        <dbReference type="ChEBI" id="CHEBI:145989"/>
    </ligand>
</feature>
<evidence type="ECO:0000256" key="5">
    <source>
        <dbReference type="ARBA" id="ARBA00022679"/>
    </source>
</evidence>
<gene>
    <name evidence="8 10" type="primary">aroA</name>
    <name evidence="10" type="ORF">CEY16_03575</name>
</gene>
<comment type="subcellular location">
    <subcellularLocation>
        <location evidence="8">Cytoplasm</location>
    </subcellularLocation>
</comment>
<keyword evidence="5 8" id="KW-0808">Transferase</keyword>
<feature type="binding site" evidence="8">
    <location>
        <position position="26"/>
    </location>
    <ligand>
        <name>3-phosphoshikimate</name>
        <dbReference type="ChEBI" id="CHEBI:145989"/>
    </ligand>
</feature>
<comment type="caution">
    <text evidence="8">Lacks conserved residue(s) required for the propagation of feature annotation.</text>
</comment>
<dbReference type="HAMAP" id="MF_00210">
    <property type="entry name" value="EPSP_synth"/>
    <property type="match status" value="1"/>
</dbReference>
<protein>
    <recommendedName>
        <fullName evidence="8">3-phosphoshikimate 1-carboxyvinyltransferase</fullName>
        <ecNumber evidence="8">2.5.1.19</ecNumber>
    </recommendedName>
    <alternativeName>
        <fullName evidence="8">5-enolpyruvylshikimate-3-phosphate synthase</fullName>
        <shortName evidence="8">EPSP synthase</shortName>
        <shortName evidence="8">EPSPS</shortName>
    </alternativeName>
</protein>
<dbReference type="PROSITE" id="PS00104">
    <property type="entry name" value="EPSP_SYNTHASE_1"/>
    <property type="match status" value="1"/>
</dbReference>
<keyword evidence="6 8" id="KW-0057">Aromatic amino acid biosynthesis</keyword>
<keyword evidence="11" id="KW-1185">Reference proteome</keyword>
<feature type="binding site" evidence="8">
    <location>
        <position position="341"/>
    </location>
    <ligand>
        <name>3-phosphoshikimate</name>
        <dbReference type="ChEBI" id="CHEBI:145989"/>
    </ligand>
</feature>